<proteinExistence type="inferred from homology"/>
<evidence type="ECO:0000256" key="3">
    <source>
        <dbReference type="ARBA" id="ARBA00022723"/>
    </source>
</evidence>
<protein>
    <submittedName>
        <fullName evidence="9">Arylsulfatase A-like enzyme</fullName>
    </submittedName>
</protein>
<evidence type="ECO:0000256" key="7">
    <source>
        <dbReference type="SAM" id="MobiDB-lite"/>
    </source>
</evidence>
<dbReference type="Proteomes" id="UP000563094">
    <property type="component" value="Unassembled WGS sequence"/>
</dbReference>
<dbReference type="Gene3D" id="3.40.720.10">
    <property type="entry name" value="Alkaline Phosphatase, subunit A"/>
    <property type="match status" value="1"/>
</dbReference>
<keyword evidence="3" id="KW-0479">Metal-binding</keyword>
<keyword evidence="5" id="KW-0378">Hydrolase</keyword>
<sequence>MKNRFLSTLPLLLLLVLGFESLAQPMQKPNVLFIVVDDMNTWGLVNDYPVLKVPNLRKLLSQSLYFQNATCAAPKCIPSRASFFSGKYPHNTGVYQNGPNVWGTSDVLTQVEALPELFNRNGYTTWAGGKTFHVPLPGNREEKMWDNNVHHGGYGPWVARAGQWFDTKPWEGPDSDFTDVVTAEQAMAFLGQQQEKPFFMYWGLYRPHNPYTAPKRFYDLYEGVTFPMPPGFAANDLNDVPPMGQALTDGLAPLYRKVPNKEQALQTYLKAYCANYSFADWSVGRVLDALEKSPYAQNTLVIFASDNGFHNGTKNHWTKETLWEQATTIPLLIRLPNGKGVVCPQTVSLIDIYPTLVEYCNLSPPKQQLDGLSMMPVLKNPKTRWERPGLTTTRENYSAVRTQQYRYIKYADGSEELYDHQQDPYELKNLAQQLSLKPVMVSLAKQVPSQFKKSVPVKGDASDAGGHAAAGDAPAKKKGGKKVSAAEGKKRKAQNQE</sequence>
<comment type="similarity">
    <text evidence="2">Belongs to the sulfatase family.</text>
</comment>
<keyword evidence="6" id="KW-0106">Calcium</keyword>
<evidence type="ECO:0000256" key="6">
    <source>
        <dbReference type="ARBA" id="ARBA00022837"/>
    </source>
</evidence>
<dbReference type="GO" id="GO:0004423">
    <property type="term" value="F:iduronate-2-sulfatase activity"/>
    <property type="evidence" value="ECO:0007669"/>
    <property type="project" value="InterPro"/>
</dbReference>
<organism evidence="9 10">
    <name type="scientific">Rufibacter quisquiliarum</name>
    <dbReference type="NCBI Taxonomy" id="1549639"/>
    <lineage>
        <taxon>Bacteria</taxon>
        <taxon>Pseudomonadati</taxon>
        <taxon>Bacteroidota</taxon>
        <taxon>Cytophagia</taxon>
        <taxon>Cytophagales</taxon>
        <taxon>Hymenobacteraceae</taxon>
        <taxon>Rufibacter</taxon>
    </lineage>
</organism>
<dbReference type="InterPro" id="IPR017850">
    <property type="entry name" value="Alkaline_phosphatase_core_sf"/>
</dbReference>
<dbReference type="InterPro" id="IPR000917">
    <property type="entry name" value="Sulfatase_N"/>
</dbReference>
<accession>A0A839GLI4</accession>
<evidence type="ECO:0000313" key="9">
    <source>
        <dbReference type="EMBL" id="MBA9075836.1"/>
    </source>
</evidence>
<gene>
    <name evidence="9" type="ORF">FHS90_000533</name>
</gene>
<dbReference type="PANTHER" id="PTHR45953">
    <property type="entry name" value="IDURONATE 2-SULFATASE"/>
    <property type="match status" value="1"/>
</dbReference>
<dbReference type="EMBL" id="JACJIQ010000001">
    <property type="protein sequence ID" value="MBA9075836.1"/>
    <property type="molecule type" value="Genomic_DNA"/>
</dbReference>
<dbReference type="PANTHER" id="PTHR45953:SF1">
    <property type="entry name" value="IDURONATE 2-SULFATASE"/>
    <property type="match status" value="1"/>
</dbReference>
<keyword evidence="10" id="KW-1185">Reference proteome</keyword>
<evidence type="ECO:0000256" key="2">
    <source>
        <dbReference type="ARBA" id="ARBA00008779"/>
    </source>
</evidence>
<feature type="domain" description="Sulfatase N-terminal" evidence="8">
    <location>
        <begin position="29"/>
        <end position="359"/>
    </location>
</feature>
<evidence type="ECO:0000256" key="1">
    <source>
        <dbReference type="ARBA" id="ARBA00001913"/>
    </source>
</evidence>
<feature type="compositionally biased region" description="Low complexity" evidence="7">
    <location>
        <begin position="458"/>
        <end position="473"/>
    </location>
</feature>
<evidence type="ECO:0000256" key="5">
    <source>
        <dbReference type="ARBA" id="ARBA00022801"/>
    </source>
</evidence>
<name>A0A839GLI4_9BACT</name>
<evidence type="ECO:0000256" key="4">
    <source>
        <dbReference type="ARBA" id="ARBA00022729"/>
    </source>
</evidence>
<feature type="region of interest" description="Disordered" evidence="7">
    <location>
        <begin position="451"/>
        <end position="497"/>
    </location>
</feature>
<dbReference type="GO" id="GO:0046872">
    <property type="term" value="F:metal ion binding"/>
    <property type="evidence" value="ECO:0007669"/>
    <property type="project" value="UniProtKB-KW"/>
</dbReference>
<comment type="caution">
    <text evidence="9">The sequence shown here is derived from an EMBL/GenBank/DDBJ whole genome shotgun (WGS) entry which is preliminary data.</text>
</comment>
<comment type="cofactor">
    <cofactor evidence="1">
        <name>Ca(2+)</name>
        <dbReference type="ChEBI" id="CHEBI:29108"/>
    </cofactor>
</comment>
<dbReference type="Pfam" id="PF00884">
    <property type="entry name" value="Sulfatase"/>
    <property type="match status" value="1"/>
</dbReference>
<dbReference type="AlphaFoldDB" id="A0A839GLI4"/>
<dbReference type="GO" id="GO:0005737">
    <property type="term" value="C:cytoplasm"/>
    <property type="evidence" value="ECO:0007669"/>
    <property type="project" value="TreeGrafter"/>
</dbReference>
<keyword evidence="4" id="KW-0732">Signal</keyword>
<dbReference type="RefSeq" id="WP_182511519.1">
    <property type="nucleotide sequence ID" value="NZ_JACJIQ010000001.1"/>
</dbReference>
<evidence type="ECO:0000313" key="10">
    <source>
        <dbReference type="Proteomes" id="UP000563094"/>
    </source>
</evidence>
<dbReference type="InterPro" id="IPR035874">
    <property type="entry name" value="IDS"/>
</dbReference>
<reference evidence="9 10" key="1">
    <citation type="submission" date="2020-08" db="EMBL/GenBank/DDBJ databases">
        <title>Genomic Encyclopedia of Type Strains, Phase IV (KMG-IV): sequencing the most valuable type-strain genomes for metagenomic binning, comparative biology and taxonomic classification.</title>
        <authorList>
            <person name="Goeker M."/>
        </authorList>
    </citation>
    <scope>NUCLEOTIDE SEQUENCE [LARGE SCALE GENOMIC DNA]</scope>
    <source>
        <strain evidence="9 10">DSM 29854</strain>
    </source>
</reference>
<dbReference type="CDD" id="cd16030">
    <property type="entry name" value="iduronate-2-sulfatase"/>
    <property type="match status" value="1"/>
</dbReference>
<evidence type="ECO:0000259" key="8">
    <source>
        <dbReference type="Pfam" id="PF00884"/>
    </source>
</evidence>
<dbReference type="SUPFAM" id="SSF53649">
    <property type="entry name" value="Alkaline phosphatase-like"/>
    <property type="match status" value="1"/>
</dbReference>